<comment type="caution">
    <text evidence="2">The sequence shown here is derived from an EMBL/GenBank/DDBJ whole genome shotgun (WGS) entry which is preliminary data.</text>
</comment>
<proteinExistence type="predicted"/>
<feature type="transmembrane region" description="Helical" evidence="1">
    <location>
        <begin position="104"/>
        <end position="123"/>
    </location>
</feature>
<evidence type="ECO:0000313" key="2">
    <source>
        <dbReference type="EMBL" id="MRX73457.1"/>
    </source>
</evidence>
<feature type="transmembrane region" description="Helical" evidence="1">
    <location>
        <begin position="76"/>
        <end position="92"/>
    </location>
</feature>
<sequence>MVMWEQFDHNEVWLLVMNGIAYFILYLIRNRFSHSTLILSLLWGLSIGTIFDFTLGGGLMDFYRVNDLDRYEGGDVLYYLLFAPFGYFYLYFSEVLKVRGKGVILYILSWALIGLFMQWLFTLTDILTLQRGYKLTYSFPVFLVTQSLTALFIQSLKSKKRKNN</sequence>
<name>A0A7X2J101_9BACI</name>
<keyword evidence="3" id="KW-1185">Reference proteome</keyword>
<dbReference type="Proteomes" id="UP000448867">
    <property type="component" value="Unassembled WGS sequence"/>
</dbReference>
<feature type="transmembrane region" description="Helical" evidence="1">
    <location>
        <begin position="36"/>
        <end position="56"/>
    </location>
</feature>
<gene>
    <name evidence="2" type="ORF">GJU40_15035</name>
</gene>
<keyword evidence="1" id="KW-1133">Transmembrane helix</keyword>
<keyword evidence="1" id="KW-0812">Transmembrane</keyword>
<feature type="transmembrane region" description="Helical" evidence="1">
    <location>
        <begin position="12"/>
        <end position="29"/>
    </location>
</feature>
<dbReference type="EMBL" id="WKKI01000035">
    <property type="protein sequence ID" value="MRX73457.1"/>
    <property type="molecule type" value="Genomic_DNA"/>
</dbReference>
<feature type="transmembrane region" description="Helical" evidence="1">
    <location>
        <begin position="135"/>
        <end position="153"/>
    </location>
</feature>
<evidence type="ECO:0000313" key="3">
    <source>
        <dbReference type="Proteomes" id="UP000448867"/>
    </source>
</evidence>
<dbReference type="AlphaFoldDB" id="A0A7X2J101"/>
<keyword evidence="1" id="KW-0472">Membrane</keyword>
<dbReference type="RefSeq" id="WP_154308920.1">
    <property type="nucleotide sequence ID" value="NZ_WKKI01000035.1"/>
</dbReference>
<organism evidence="2 3">
    <name type="scientific">Metabacillus lacus</name>
    <dbReference type="NCBI Taxonomy" id="1983721"/>
    <lineage>
        <taxon>Bacteria</taxon>
        <taxon>Bacillati</taxon>
        <taxon>Bacillota</taxon>
        <taxon>Bacilli</taxon>
        <taxon>Bacillales</taxon>
        <taxon>Bacillaceae</taxon>
        <taxon>Metabacillus</taxon>
    </lineage>
</organism>
<evidence type="ECO:0000256" key="1">
    <source>
        <dbReference type="SAM" id="Phobius"/>
    </source>
</evidence>
<protein>
    <submittedName>
        <fullName evidence="2">Uncharacterized protein</fullName>
    </submittedName>
</protein>
<dbReference type="OrthoDB" id="2618234at2"/>
<accession>A0A7X2J101</accession>
<reference evidence="2 3" key="1">
    <citation type="submission" date="2019-11" db="EMBL/GenBank/DDBJ databases">
        <title>Bacillus lacus genome.</title>
        <authorList>
            <person name="Allen C.J."/>
            <person name="Newman J.D."/>
        </authorList>
    </citation>
    <scope>NUCLEOTIDE SEQUENCE [LARGE SCALE GENOMIC DNA]</scope>
    <source>
        <strain evidence="2 3">KCTC 33946</strain>
    </source>
</reference>